<dbReference type="EMBL" id="MEZV01000013">
    <property type="protein sequence ID" value="OGD67541.1"/>
    <property type="molecule type" value="Genomic_DNA"/>
</dbReference>
<evidence type="ECO:0000256" key="1">
    <source>
        <dbReference type="SAM" id="Phobius"/>
    </source>
</evidence>
<proteinExistence type="predicted"/>
<feature type="transmembrane region" description="Helical" evidence="1">
    <location>
        <begin position="113"/>
        <end position="132"/>
    </location>
</feature>
<dbReference type="AlphaFoldDB" id="A0A1F5EJH4"/>
<name>A0A1F5EJH4_9BACT</name>
<dbReference type="Proteomes" id="UP000176451">
    <property type="component" value="Unassembled WGS sequence"/>
</dbReference>
<keyword evidence="1" id="KW-0472">Membrane</keyword>
<reference evidence="2 3" key="1">
    <citation type="journal article" date="2016" name="Nat. Commun.">
        <title>Thousands of microbial genomes shed light on interconnected biogeochemical processes in an aquifer system.</title>
        <authorList>
            <person name="Anantharaman K."/>
            <person name="Brown C.T."/>
            <person name="Hug L.A."/>
            <person name="Sharon I."/>
            <person name="Castelle C.J."/>
            <person name="Probst A.J."/>
            <person name="Thomas B.C."/>
            <person name="Singh A."/>
            <person name="Wilkins M.J."/>
            <person name="Karaoz U."/>
            <person name="Brodie E.L."/>
            <person name="Williams K.H."/>
            <person name="Hubbard S.S."/>
            <person name="Banfield J.F."/>
        </authorList>
    </citation>
    <scope>NUCLEOTIDE SEQUENCE [LARGE SCALE GENOMIC DNA]</scope>
</reference>
<protein>
    <recommendedName>
        <fullName evidence="4">Glycosyltransferase RgtA/B/C/D-like domain-containing protein</fullName>
    </recommendedName>
</protein>
<feature type="transmembrane region" description="Helical" evidence="1">
    <location>
        <begin position="56"/>
        <end position="76"/>
    </location>
</feature>
<gene>
    <name evidence="2" type="ORF">A3F08_00730</name>
</gene>
<keyword evidence="1" id="KW-0812">Transmembrane</keyword>
<feature type="transmembrane region" description="Helical" evidence="1">
    <location>
        <begin position="88"/>
        <end position="107"/>
    </location>
</feature>
<comment type="caution">
    <text evidence="2">The sequence shown here is derived from an EMBL/GenBank/DDBJ whole genome shotgun (WGS) entry which is preliminary data.</text>
</comment>
<feature type="transmembrane region" description="Helical" evidence="1">
    <location>
        <begin position="139"/>
        <end position="159"/>
    </location>
</feature>
<organism evidence="2 3">
    <name type="scientific">Candidatus Berkelbacteria bacterium RIFCSPHIGHO2_12_FULL_36_9</name>
    <dbReference type="NCBI Taxonomy" id="1797469"/>
    <lineage>
        <taxon>Bacteria</taxon>
        <taxon>Candidatus Berkelbacteria</taxon>
    </lineage>
</organism>
<evidence type="ECO:0008006" key="4">
    <source>
        <dbReference type="Google" id="ProtNLM"/>
    </source>
</evidence>
<evidence type="ECO:0000313" key="3">
    <source>
        <dbReference type="Proteomes" id="UP000176451"/>
    </source>
</evidence>
<keyword evidence="1" id="KW-1133">Transmembrane helix</keyword>
<evidence type="ECO:0000313" key="2">
    <source>
        <dbReference type="EMBL" id="OGD67541.1"/>
    </source>
</evidence>
<dbReference type="STRING" id="1797469.A3F08_00730"/>
<accession>A0A1F5EJH4</accession>
<sequence length="283" mass="32156">MALLLFLAVVSVLAFLFFFDPGRWETLTSVIMRPLKIFAQPIIVGMLNGQIPLMPPLIFCSLVANSLAILGLILLVKKRKEIPVQEKTLLLASLLVTIFLVFPFLGTEWANRLYLMAYLPASLILILLLKYIYKKWLKILLAVLALIIMIIPTPIVIIVRGAPSISEDAYRDLLKLKTEIIDPSKTLIITRHGLEWWTAWLMKVDVAQGWGLTEKDVDKYHDIYYLKQKSGHGNFGPLGPGGPSFPEVEIPSQSKIVYEDEFFILAKALPGFLQYYQKEKKRK</sequence>